<dbReference type="PROSITE" id="PS51318">
    <property type="entry name" value="TAT"/>
    <property type="match status" value="1"/>
</dbReference>
<dbReference type="InterPro" id="IPR006311">
    <property type="entry name" value="TAT_signal"/>
</dbReference>
<comment type="caution">
    <text evidence="1">The sequence shown here is derived from an EMBL/GenBank/DDBJ whole genome shotgun (WGS) entry which is preliminary data.</text>
</comment>
<protein>
    <recommendedName>
        <fullName evidence="3">Twin-arginine translocation signal domain-containing protein</fullName>
    </recommendedName>
</protein>
<evidence type="ECO:0000313" key="1">
    <source>
        <dbReference type="EMBL" id="OGG02791.1"/>
    </source>
</evidence>
<accession>A0A1F5YRE1</accession>
<dbReference type="Proteomes" id="UP000179129">
    <property type="component" value="Unassembled WGS sequence"/>
</dbReference>
<sequence>MARKLNRRDFLGTSLLGAAAGVSLENKTLLAKLGEKANTEKELPPIQGLPKGKLGKLDVSRLICGGNLFSGFAHSRDLIYVSALMTQYFDEDKIMDTLELAEQNGINTAILRCDQHMIGVLNRYRKERGGKIQWIAQTYPKENDLTTNIQLAIDNGAVAAYAQGGIGDTFVSEGKIELLGNVVSFMKKNGLVTGVGSHLLDVPKATIKAGIDPDFFFKTFNDVAYESEPLENISAFMKSVSKPWIAFKILGAGMLKPEVGFRNAFSLGADFINVGMFDFQVREDVAIAKEILASDLKRERPWCS</sequence>
<organism evidence="1 2">
    <name type="scientific">Candidatus Glassbacteria bacterium RIFCSPLOWO2_12_FULL_58_11</name>
    <dbReference type="NCBI Taxonomy" id="1817867"/>
    <lineage>
        <taxon>Bacteria</taxon>
        <taxon>Candidatus Glassiibacteriota</taxon>
    </lineage>
</organism>
<evidence type="ECO:0000313" key="2">
    <source>
        <dbReference type="Proteomes" id="UP000179129"/>
    </source>
</evidence>
<proteinExistence type="predicted"/>
<dbReference type="AlphaFoldDB" id="A0A1F5YRE1"/>
<name>A0A1F5YRE1_9BACT</name>
<gene>
    <name evidence="1" type="ORF">A3F83_05870</name>
</gene>
<evidence type="ECO:0008006" key="3">
    <source>
        <dbReference type="Google" id="ProtNLM"/>
    </source>
</evidence>
<dbReference type="EMBL" id="MFIX01000172">
    <property type="protein sequence ID" value="OGG02791.1"/>
    <property type="molecule type" value="Genomic_DNA"/>
</dbReference>
<reference evidence="1 2" key="1">
    <citation type="journal article" date="2016" name="Nat. Commun.">
        <title>Thousands of microbial genomes shed light on interconnected biogeochemical processes in an aquifer system.</title>
        <authorList>
            <person name="Anantharaman K."/>
            <person name="Brown C.T."/>
            <person name="Hug L.A."/>
            <person name="Sharon I."/>
            <person name="Castelle C.J."/>
            <person name="Probst A.J."/>
            <person name="Thomas B.C."/>
            <person name="Singh A."/>
            <person name="Wilkins M.J."/>
            <person name="Karaoz U."/>
            <person name="Brodie E.L."/>
            <person name="Williams K.H."/>
            <person name="Hubbard S.S."/>
            <person name="Banfield J.F."/>
        </authorList>
    </citation>
    <scope>NUCLEOTIDE SEQUENCE [LARGE SCALE GENOMIC DNA]</scope>
</reference>